<evidence type="ECO:0000313" key="1">
    <source>
        <dbReference type="EMBL" id="KAA6393280.1"/>
    </source>
</evidence>
<reference evidence="1 2" key="1">
    <citation type="submission" date="2019-03" db="EMBL/GenBank/DDBJ databases">
        <title>Single cell metagenomics reveals metabolic interactions within the superorganism composed of flagellate Streblomastix strix and complex community of Bacteroidetes bacteria on its surface.</title>
        <authorList>
            <person name="Treitli S.C."/>
            <person name="Kolisko M."/>
            <person name="Husnik F."/>
            <person name="Keeling P."/>
            <person name="Hampl V."/>
        </authorList>
    </citation>
    <scope>NUCLEOTIDE SEQUENCE [LARGE SCALE GENOMIC DNA]</scope>
    <source>
        <strain evidence="1">ST1C</strain>
    </source>
</reference>
<proteinExistence type="predicted"/>
<dbReference type="AlphaFoldDB" id="A0A5J4WED1"/>
<dbReference type="EMBL" id="SNRW01002283">
    <property type="protein sequence ID" value="KAA6393280.1"/>
    <property type="molecule type" value="Genomic_DNA"/>
</dbReference>
<dbReference type="Proteomes" id="UP000324800">
    <property type="component" value="Unassembled WGS sequence"/>
</dbReference>
<evidence type="ECO:0000313" key="2">
    <source>
        <dbReference type="Proteomes" id="UP000324800"/>
    </source>
</evidence>
<name>A0A5J4WED1_9EUKA</name>
<accession>A0A5J4WED1</accession>
<comment type="caution">
    <text evidence="1">The sequence shown here is derived from an EMBL/GenBank/DDBJ whole genome shotgun (WGS) entry which is preliminary data.</text>
</comment>
<sequence length="73" mass="7903">MAGAAQSGDSLLPFVIIKKPLDKAARLLAGIKHRVDVYLVEAESTSMTNELSLTNFCILDLNYNMQKPPLGGI</sequence>
<organism evidence="1 2">
    <name type="scientific">Streblomastix strix</name>
    <dbReference type="NCBI Taxonomy" id="222440"/>
    <lineage>
        <taxon>Eukaryota</taxon>
        <taxon>Metamonada</taxon>
        <taxon>Preaxostyla</taxon>
        <taxon>Oxymonadida</taxon>
        <taxon>Streblomastigidae</taxon>
        <taxon>Streblomastix</taxon>
    </lineage>
</organism>
<gene>
    <name evidence="1" type="ORF">EZS28_011195</name>
</gene>
<dbReference type="OrthoDB" id="10072016at2759"/>
<protein>
    <submittedName>
        <fullName evidence="1">Uncharacterized protein</fullName>
    </submittedName>
</protein>